<reference evidence="1" key="1">
    <citation type="submission" date="2022-04" db="EMBL/GenBank/DDBJ databases">
        <title>Systematic whole-genome sequencing reveals an unexpected diversity among actinomycetoma pathogens and provides insights into their antibacterial susceptibilities.</title>
        <authorList>
            <person name="Watson A.K."/>
            <person name="Kepplinger B."/>
            <person name="Bakhiet S.M."/>
            <person name="Mhmoud N.A."/>
            <person name="Chapman J."/>
            <person name="Allenby N."/>
            <person name="Mickiewicz K."/>
            <person name="Goodfellow M."/>
            <person name="Fahal A.H."/>
            <person name="Errington J."/>
        </authorList>
    </citation>
    <scope>NUCLEOTIDE SEQUENCE</scope>
    <source>
        <strain evidence="1">SD 504</strain>
    </source>
</reference>
<organism evidence="1 2">
    <name type="scientific">Streptomyces sudanensis</name>
    <dbReference type="NCBI Taxonomy" id="436397"/>
    <lineage>
        <taxon>Bacteria</taxon>
        <taxon>Bacillati</taxon>
        <taxon>Actinomycetota</taxon>
        <taxon>Actinomycetes</taxon>
        <taxon>Kitasatosporales</taxon>
        <taxon>Streptomycetaceae</taxon>
        <taxon>Streptomyces</taxon>
    </lineage>
</organism>
<name>A0ABY4TJ99_9ACTN</name>
<keyword evidence="2" id="KW-1185">Reference proteome</keyword>
<evidence type="ECO:0000313" key="2">
    <source>
        <dbReference type="Proteomes" id="UP001056383"/>
    </source>
</evidence>
<evidence type="ECO:0000313" key="1">
    <source>
        <dbReference type="EMBL" id="URN18936.1"/>
    </source>
</evidence>
<accession>A0ABY4TJ99</accession>
<dbReference type="Proteomes" id="UP001056383">
    <property type="component" value="Chromosome"/>
</dbReference>
<evidence type="ECO:0008006" key="3">
    <source>
        <dbReference type="Google" id="ProtNLM"/>
    </source>
</evidence>
<dbReference type="RefSeq" id="WP_010475023.1">
    <property type="nucleotide sequence ID" value="NZ_CP095474.1"/>
</dbReference>
<protein>
    <recommendedName>
        <fullName evidence="3">Transposase</fullName>
    </recommendedName>
</protein>
<sequence length="50" mass="5991">MLVRMRYDDRTRAYVERRAKEGLNKKDIMRCLERLAARAMYRVLTSTPAD</sequence>
<dbReference type="EMBL" id="CP095474">
    <property type="protein sequence ID" value="URN18936.1"/>
    <property type="molecule type" value="Genomic_DNA"/>
</dbReference>
<gene>
    <name evidence="1" type="ORF">MW084_07975</name>
</gene>
<proteinExistence type="predicted"/>